<keyword evidence="4" id="KW-1185">Reference proteome</keyword>
<dbReference type="InterPro" id="IPR024899">
    <property type="entry name" value="CowN"/>
</dbReference>
<gene>
    <name evidence="2" type="primary">cowN</name>
    <name evidence="3" type="ORF">GCM10007301_00920</name>
</gene>
<keyword evidence="1 2" id="KW-0535">Nitrogen fixation</keyword>
<dbReference type="HAMAP" id="MF_02117">
    <property type="entry name" value="CowN"/>
    <property type="match status" value="1"/>
</dbReference>
<dbReference type="NCBIfam" id="NF033689">
    <property type="entry name" value="N2Fix_CO_CowN"/>
    <property type="match status" value="1"/>
</dbReference>
<dbReference type="RefSeq" id="WP_188574375.1">
    <property type="nucleotide sequence ID" value="NZ_BMCT01000001.1"/>
</dbReference>
<dbReference type="AlphaFoldDB" id="A0A917F2T9"/>
<evidence type="ECO:0000256" key="2">
    <source>
        <dbReference type="HAMAP-Rule" id="MF_02117"/>
    </source>
</evidence>
<comment type="caution">
    <text evidence="3">The sequence shown here is derived from an EMBL/GenBank/DDBJ whole genome shotgun (WGS) entry which is preliminary data.</text>
</comment>
<sequence length="105" mass="11968">MTTTLNTAPNTPAGDRYVSFLDIDFEGNMARVLDHLSRYIDNPETGNAFWDRFKARLQAAVDGGASIQDKLLLLHSHVYYMVDLFETHDDEQALADLKKLEEECF</sequence>
<accession>A0A917F2T9</accession>
<name>A0A917F2T9_9HYPH</name>
<proteinExistence type="inferred from homology"/>
<organism evidence="3 4">
    <name type="scientific">Azorhizobium oxalatiphilum</name>
    <dbReference type="NCBI Taxonomy" id="980631"/>
    <lineage>
        <taxon>Bacteria</taxon>
        <taxon>Pseudomonadati</taxon>
        <taxon>Pseudomonadota</taxon>
        <taxon>Alphaproteobacteria</taxon>
        <taxon>Hyphomicrobiales</taxon>
        <taxon>Xanthobacteraceae</taxon>
        <taxon>Azorhizobium</taxon>
    </lineage>
</organism>
<reference evidence="3" key="2">
    <citation type="submission" date="2020-09" db="EMBL/GenBank/DDBJ databases">
        <authorList>
            <person name="Sun Q."/>
            <person name="Sedlacek I."/>
        </authorList>
    </citation>
    <scope>NUCLEOTIDE SEQUENCE</scope>
    <source>
        <strain evidence="3">CCM 7897</strain>
    </source>
</reference>
<comment type="similarity">
    <text evidence="2">Belongs to the CowN family.</text>
</comment>
<evidence type="ECO:0000256" key="1">
    <source>
        <dbReference type="ARBA" id="ARBA00023231"/>
    </source>
</evidence>
<protein>
    <recommendedName>
        <fullName evidence="2">N(2)-fixation sustaining protein CowN</fullName>
    </recommendedName>
    <alternativeName>
        <fullName evidence="2">CO weal-nitrogenase</fullName>
    </alternativeName>
</protein>
<dbReference type="GO" id="GO:0009399">
    <property type="term" value="P:nitrogen fixation"/>
    <property type="evidence" value="ECO:0007669"/>
    <property type="project" value="UniProtKB-UniRule"/>
</dbReference>
<reference evidence="3" key="1">
    <citation type="journal article" date="2014" name="Int. J. Syst. Evol. Microbiol.">
        <title>Complete genome sequence of Corynebacterium casei LMG S-19264T (=DSM 44701T), isolated from a smear-ripened cheese.</title>
        <authorList>
            <consortium name="US DOE Joint Genome Institute (JGI-PGF)"/>
            <person name="Walter F."/>
            <person name="Albersmeier A."/>
            <person name="Kalinowski J."/>
            <person name="Ruckert C."/>
        </authorList>
    </citation>
    <scope>NUCLEOTIDE SEQUENCE</scope>
    <source>
        <strain evidence="3">CCM 7897</strain>
    </source>
</reference>
<dbReference type="Proteomes" id="UP000606044">
    <property type="component" value="Unassembled WGS sequence"/>
</dbReference>
<comment type="function">
    <text evidence="2">Is required to sustain N(2)-dependent growth in the presence of low levels of carbon monoxide (CO). Probably acts by protecting the N(2) fixation ability of the nitrogenase complex, which is inactivated in the presence of CO.</text>
</comment>
<dbReference type="Pfam" id="PF20543">
    <property type="entry name" value="CowN"/>
    <property type="match status" value="1"/>
</dbReference>
<evidence type="ECO:0000313" key="3">
    <source>
        <dbReference type="EMBL" id="GGF45221.1"/>
    </source>
</evidence>
<evidence type="ECO:0000313" key="4">
    <source>
        <dbReference type="Proteomes" id="UP000606044"/>
    </source>
</evidence>
<dbReference type="EMBL" id="BMCT01000001">
    <property type="protein sequence ID" value="GGF45221.1"/>
    <property type="molecule type" value="Genomic_DNA"/>
</dbReference>